<evidence type="ECO:0000256" key="1">
    <source>
        <dbReference type="SAM" id="Phobius"/>
    </source>
</evidence>
<dbReference type="AlphaFoldDB" id="A0AAD4DY46"/>
<dbReference type="Proteomes" id="UP001195769">
    <property type="component" value="Unassembled WGS sequence"/>
</dbReference>
<name>A0AAD4DY46_9AGAM</name>
<comment type="caution">
    <text evidence="2">The sequence shown here is derived from an EMBL/GenBank/DDBJ whole genome shotgun (WGS) entry which is preliminary data.</text>
</comment>
<feature type="transmembrane region" description="Helical" evidence="1">
    <location>
        <begin position="90"/>
        <end position="108"/>
    </location>
</feature>
<keyword evidence="1" id="KW-1133">Transmembrane helix</keyword>
<proteinExistence type="predicted"/>
<keyword evidence="3" id="KW-1185">Reference proteome</keyword>
<dbReference type="EMBL" id="JABBWK010000059">
    <property type="protein sequence ID" value="KAG1896030.1"/>
    <property type="molecule type" value="Genomic_DNA"/>
</dbReference>
<accession>A0AAD4DY46</accession>
<keyword evidence="1" id="KW-0472">Membrane</keyword>
<reference evidence="2" key="1">
    <citation type="journal article" date="2020" name="New Phytol.">
        <title>Comparative genomics reveals dynamic genome evolution in host specialist ectomycorrhizal fungi.</title>
        <authorList>
            <person name="Lofgren L.A."/>
            <person name="Nguyen N.H."/>
            <person name="Vilgalys R."/>
            <person name="Ruytinx J."/>
            <person name="Liao H.L."/>
            <person name="Branco S."/>
            <person name="Kuo A."/>
            <person name="LaButti K."/>
            <person name="Lipzen A."/>
            <person name="Andreopoulos W."/>
            <person name="Pangilinan J."/>
            <person name="Riley R."/>
            <person name="Hundley H."/>
            <person name="Na H."/>
            <person name="Barry K."/>
            <person name="Grigoriev I.V."/>
            <person name="Stajich J.E."/>
            <person name="Kennedy P.G."/>
        </authorList>
    </citation>
    <scope>NUCLEOTIDE SEQUENCE</scope>
    <source>
        <strain evidence="2">FC203</strain>
    </source>
</reference>
<organism evidence="2 3">
    <name type="scientific">Suillus fuscotomentosus</name>
    <dbReference type="NCBI Taxonomy" id="1912939"/>
    <lineage>
        <taxon>Eukaryota</taxon>
        <taxon>Fungi</taxon>
        <taxon>Dikarya</taxon>
        <taxon>Basidiomycota</taxon>
        <taxon>Agaricomycotina</taxon>
        <taxon>Agaricomycetes</taxon>
        <taxon>Agaricomycetidae</taxon>
        <taxon>Boletales</taxon>
        <taxon>Suillineae</taxon>
        <taxon>Suillaceae</taxon>
        <taxon>Suillus</taxon>
    </lineage>
</organism>
<protein>
    <submittedName>
        <fullName evidence="2">Uncharacterized protein</fullName>
    </submittedName>
</protein>
<evidence type="ECO:0000313" key="2">
    <source>
        <dbReference type="EMBL" id="KAG1896030.1"/>
    </source>
</evidence>
<sequence>MLFAHAAVITTITLMHIDDSLNDWLTSPPSVGGTTTSMSTLSRTANLCFKLVFTAISLLPSSPILSNLVLISTVLPSPSCQILLDNLLKLVYLILIFTIISALAKSFWITRSSSSISS</sequence>
<gene>
    <name evidence="2" type="ORF">F5891DRAFT_1193463</name>
</gene>
<feature type="transmembrane region" description="Helical" evidence="1">
    <location>
        <begin position="47"/>
        <end position="70"/>
    </location>
</feature>
<keyword evidence="1" id="KW-0812">Transmembrane</keyword>
<dbReference type="RefSeq" id="XP_041221606.1">
    <property type="nucleotide sequence ID" value="XM_041367747.1"/>
</dbReference>
<evidence type="ECO:0000313" key="3">
    <source>
        <dbReference type="Proteomes" id="UP001195769"/>
    </source>
</evidence>
<dbReference type="GeneID" id="64662045"/>